<dbReference type="InterPro" id="IPR015422">
    <property type="entry name" value="PyrdxlP-dep_Trfase_small"/>
</dbReference>
<sequence length="354" mass="36866">MNFASDNVAGASPRVMEALVAANAGSQRAYGADEHTARVEARLKEIFERDLSVFLVATGTAANALALATLCPPWGAVLCHAEAHVAEDECGAPEFFTGGAKLVGFPGRLGKLTAEEIAAHLAAPTGRPPHQVIPSALSLTQASEAGTVYTLDEIATLADIARRHGLGVHMDGARFANALVRLGVSPADMTWRAGVDVLSFGATKNGCLAAEAVIVFDRDKAAHMAQRRKRGGHLLSKGRLLGAQLDAYLADGHWLDLAARANAAADRLAAGLARLGCRIALPVEANEIFVFLPQAMDEELRAAGALYHPWVTSSLPEGVAAGEGEVLVRLVTAFDTAEAAVDRFLAIAGGQAAA</sequence>
<dbReference type="EMBL" id="JACIEN010000008">
    <property type="protein sequence ID" value="MBB4019628.1"/>
    <property type="molecule type" value="Genomic_DNA"/>
</dbReference>
<dbReference type="InterPro" id="IPR015421">
    <property type="entry name" value="PyrdxlP-dep_Trfase_major"/>
</dbReference>
<dbReference type="GO" id="GO:0004793">
    <property type="term" value="F:threonine aldolase activity"/>
    <property type="evidence" value="ECO:0007669"/>
    <property type="project" value="UniProtKB-UniRule"/>
</dbReference>
<evidence type="ECO:0000256" key="1">
    <source>
        <dbReference type="ARBA" id="ARBA00001933"/>
    </source>
</evidence>
<dbReference type="RefSeq" id="WP_026014944.1">
    <property type="nucleotide sequence ID" value="NZ_JACIEN010000008.1"/>
</dbReference>
<organism evidence="7 8">
    <name type="scientific">Chelatococcus caeni</name>
    <dbReference type="NCBI Taxonomy" id="1348468"/>
    <lineage>
        <taxon>Bacteria</taxon>
        <taxon>Pseudomonadati</taxon>
        <taxon>Pseudomonadota</taxon>
        <taxon>Alphaproteobacteria</taxon>
        <taxon>Hyphomicrobiales</taxon>
        <taxon>Chelatococcaceae</taxon>
        <taxon>Chelatococcus</taxon>
    </lineage>
</organism>
<evidence type="ECO:0000313" key="8">
    <source>
        <dbReference type="Proteomes" id="UP000577362"/>
    </source>
</evidence>
<comment type="similarity">
    <text evidence="2 5">Belongs to the threonine aldolase family.</text>
</comment>
<dbReference type="PANTHER" id="PTHR48097:SF5">
    <property type="entry name" value="LOW SPECIFICITY L-THREONINE ALDOLASE"/>
    <property type="match status" value="1"/>
</dbReference>
<name>A0A840C7R7_9HYPH</name>
<evidence type="ECO:0000256" key="5">
    <source>
        <dbReference type="PIRNR" id="PIRNR038940"/>
    </source>
</evidence>
<dbReference type="Proteomes" id="UP000577362">
    <property type="component" value="Unassembled WGS sequence"/>
</dbReference>
<keyword evidence="4 5" id="KW-0663">Pyridoxal phosphate</keyword>
<accession>A0A840C7R7</accession>
<comment type="catalytic activity">
    <reaction evidence="5">
        <text>L-threonine = acetaldehyde + glycine</text>
        <dbReference type="Rhea" id="RHEA:19625"/>
        <dbReference type="ChEBI" id="CHEBI:15343"/>
        <dbReference type="ChEBI" id="CHEBI:57305"/>
        <dbReference type="ChEBI" id="CHEBI:57926"/>
        <dbReference type="EC" id="4.1.2.48"/>
    </reaction>
</comment>
<evidence type="ECO:0000256" key="2">
    <source>
        <dbReference type="ARBA" id="ARBA00006966"/>
    </source>
</evidence>
<evidence type="ECO:0000256" key="3">
    <source>
        <dbReference type="ARBA" id="ARBA00011881"/>
    </source>
</evidence>
<protein>
    <recommendedName>
        <fullName evidence="5">L-threonine aldolase</fullName>
        <ecNumber evidence="5">4.1.2.48</ecNumber>
    </recommendedName>
</protein>
<dbReference type="InterPro" id="IPR001597">
    <property type="entry name" value="ArAA_b-elim_lyase/Thr_aldolase"/>
</dbReference>
<evidence type="ECO:0000313" key="7">
    <source>
        <dbReference type="EMBL" id="MBB4019628.1"/>
    </source>
</evidence>
<dbReference type="InterPro" id="IPR015424">
    <property type="entry name" value="PyrdxlP-dep_Trfase"/>
</dbReference>
<dbReference type="EC" id="4.1.2.48" evidence="5"/>
<keyword evidence="8" id="KW-1185">Reference proteome</keyword>
<comment type="function">
    <text evidence="5">Catalyzes the cleavage of L-allo-threonine and L-threonine to glycine and acetaldehyde.</text>
</comment>
<dbReference type="AlphaFoldDB" id="A0A840C7R7"/>
<evidence type="ECO:0000259" key="6">
    <source>
        <dbReference type="Pfam" id="PF01212"/>
    </source>
</evidence>
<dbReference type="Pfam" id="PF01212">
    <property type="entry name" value="Beta_elim_lyase"/>
    <property type="match status" value="1"/>
</dbReference>
<reference evidence="7 8" key="1">
    <citation type="submission" date="2020-08" db="EMBL/GenBank/DDBJ databases">
        <title>Genomic Encyclopedia of Type Strains, Phase IV (KMG-IV): sequencing the most valuable type-strain genomes for metagenomic binning, comparative biology and taxonomic classification.</title>
        <authorList>
            <person name="Goeker M."/>
        </authorList>
    </citation>
    <scope>NUCLEOTIDE SEQUENCE [LARGE SCALE GENOMIC DNA]</scope>
    <source>
        <strain evidence="7 8">DSM 103737</strain>
    </source>
</reference>
<dbReference type="PIRSF" id="PIRSF038940">
    <property type="entry name" value="Low_specificity_LTA"/>
    <property type="match status" value="1"/>
</dbReference>
<comment type="catalytic activity">
    <reaction evidence="5">
        <text>L-allo-threonine = acetaldehyde + glycine</text>
        <dbReference type="Rhea" id="RHEA:26209"/>
        <dbReference type="ChEBI" id="CHEBI:15343"/>
        <dbReference type="ChEBI" id="CHEBI:57305"/>
        <dbReference type="ChEBI" id="CHEBI:58585"/>
        <dbReference type="EC" id="4.1.2.48"/>
    </reaction>
</comment>
<feature type="domain" description="Aromatic amino acid beta-eliminating lyase/threonine aldolase" evidence="6">
    <location>
        <begin position="3"/>
        <end position="292"/>
    </location>
</feature>
<gene>
    <name evidence="7" type="ORF">GGR16_004683</name>
</gene>
<dbReference type="InterPro" id="IPR026273">
    <property type="entry name" value="Low_specificity_L-TA_bact"/>
</dbReference>
<dbReference type="SUPFAM" id="SSF53383">
    <property type="entry name" value="PLP-dependent transferases"/>
    <property type="match status" value="1"/>
</dbReference>
<comment type="subunit">
    <text evidence="3">Homotetramer.</text>
</comment>
<comment type="cofactor">
    <cofactor evidence="1 5">
        <name>pyridoxal 5'-phosphate</name>
        <dbReference type="ChEBI" id="CHEBI:597326"/>
    </cofactor>
</comment>
<dbReference type="GO" id="GO:0006567">
    <property type="term" value="P:L-threonine catabolic process"/>
    <property type="evidence" value="ECO:0007669"/>
    <property type="project" value="UniProtKB-UniRule"/>
</dbReference>
<comment type="caution">
    <text evidence="7">The sequence shown here is derived from an EMBL/GenBank/DDBJ whole genome shotgun (WGS) entry which is preliminary data.</text>
</comment>
<dbReference type="PANTHER" id="PTHR48097">
    <property type="entry name" value="L-THREONINE ALDOLASE-RELATED"/>
    <property type="match status" value="1"/>
</dbReference>
<dbReference type="Gene3D" id="3.90.1150.10">
    <property type="entry name" value="Aspartate Aminotransferase, domain 1"/>
    <property type="match status" value="1"/>
</dbReference>
<evidence type="ECO:0000256" key="4">
    <source>
        <dbReference type="ARBA" id="ARBA00022898"/>
    </source>
</evidence>
<proteinExistence type="inferred from homology"/>
<dbReference type="Gene3D" id="3.40.640.10">
    <property type="entry name" value="Type I PLP-dependent aspartate aminotransferase-like (Major domain)"/>
    <property type="match status" value="1"/>
</dbReference>
<keyword evidence="5 7" id="KW-0456">Lyase</keyword>